<sequence length="350" mass="39624">MDNENETAQFTGQCIEYLDSVLQDIQGFGDDVYILNKGHLAGLNIRTAERLDIEEQSVDFGPRFFCPRFTLEQARQKTTDFLANHADHIAYHIWPPRCSHGSYVGFEVDDSSPGPRDPDERHPLCNLQTDAEFRQRWFLAVMGADYYNPWAESTNLGTWEGSEWFQLPECDLVPGQMGNLPHHGGTRAQVGHPPRPYTFHVSRAFLIEELSTDTPHIGGTVVDSTEAEEGDVLRCEVAAAVGLLKHQFRRGDFCKHHTLPAIVFSFQHDSLGRVSQFHFDGRALVLRQSRLLNFRSDEPTTDAYHMIRWMANRPMGETRFQQLAAEEGEDAGHPDMDKNNGKLPVEGRGS</sequence>
<feature type="compositionally biased region" description="Basic and acidic residues" evidence="1">
    <location>
        <begin position="330"/>
        <end position="340"/>
    </location>
</feature>
<reference evidence="3" key="1">
    <citation type="journal article" date="2023" name="Mol. Phylogenet. Evol.">
        <title>Genome-scale phylogeny and comparative genomics of the fungal order Sordariales.</title>
        <authorList>
            <person name="Hensen N."/>
            <person name="Bonometti L."/>
            <person name="Westerberg I."/>
            <person name="Brannstrom I.O."/>
            <person name="Guillou S."/>
            <person name="Cros-Aarteil S."/>
            <person name="Calhoun S."/>
            <person name="Haridas S."/>
            <person name="Kuo A."/>
            <person name="Mondo S."/>
            <person name="Pangilinan J."/>
            <person name="Riley R."/>
            <person name="LaButti K."/>
            <person name="Andreopoulos B."/>
            <person name="Lipzen A."/>
            <person name="Chen C."/>
            <person name="Yan M."/>
            <person name="Daum C."/>
            <person name="Ng V."/>
            <person name="Clum A."/>
            <person name="Steindorff A."/>
            <person name="Ohm R.A."/>
            <person name="Martin F."/>
            <person name="Silar P."/>
            <person name="Natvig D.O."/>
            <person name="Lalanne C."/>
            <person name="Gautier V."/>
            <person name="Ament-Velasquez S.L."/>
            <person name="Kruys A."/>
            <person name="Hutchinson M.I."/>
            <person name="Powell A.J."/>
            <person name="Barry K."/>
            <person name="Miller A.N."/>
            <person name="Grigoriev I.V."/>
            <person name="Debuchy R."/>
            <person name="Gladieux P."/>
            <person name="Hiltunen Thoren M."/>
            <person name="Johannesson H."/>
        </authorList>
    </citation>
    <scope>NUCLEOTIDE SEQUENCE [LARGE SCALE GENOMIC DNA]</scope>
    <source>
        <strain evidence="3">CBS 284.82</strain>
    </source>
</reference>
<evidence type="ECO:0000313" key="2">
    <source>
        <dbReference type="EMBL" id="KAK4033340.1"/>
    </source>
</evidence>
<protein>
    <submittedName>
        <fullName evidence="2">Uncharacterized protein</fullName>
    </submittedName>
</protein>
<keyword evidence="3" id="KW-1185">Reference proteome</keyword>
<comment type="caution">
    <text evidence="2">The sequence shown here is derived from an EMBL/GenBank/DDBJ whole genome shotgun (WGS) entry which is preliminary data.</text>
</comment>
<organism evidence="2 3">
    <name type="scientific">Parachaetomium inaequale</name>
    <dbReference type="NCBI Taxonomy" id="2588326"/>
    <lineage>
        <taxon>Eukaryota</taxon>
        <taxon>Fungi</taxon>
        <taxon>Dikarya</taxon>
        <taxon>Ascomycota</taxon>
        <taxon>Pezizomycotina</taxon>
        <taxon>Sordariomycetes</taxon>
        <taxon>Sordariomycetidae</taxon>
        <taxon>Sordariales</taxon>
        <taxon>Chaetomiaceae</taxon>
        <taxon>Parachaetomium</taxon>
    </lineage>
</organism>
<proteinExistence type="predicted"/>
<evidence type="ECO:0000313" key="3">
    <source>
        <dbReference type="Proteomes" id="UP001303115"/>
    </source>
</evidence>
<feature type="region of interest" description="Disordered" evidence="1">
    <location>
        <begin position="325"/>
        <end position="350"/>
    </location>
</feature>
<accession>A0AAN6P7Z2</accession>
<dbReference type="Proteomes" id="UP001303115">
    <property type="component" value="Unassembled WGS sequence"/>
</dbReference>
<dbReference type="AlphaFoldDB" id="A0AAN6P7Z2"/>
<evidence type="ECO:0000256" key="1">
    <source>
        <dbReference type="SAM" id="MobiDB-lite"/>
    </source>
</evidence>
<gene>
    <name evidence="2" type="ORF">C8A01DRAFT_19695</name>
</gene>
<dbReference type="EMBL" id="MU854536">
    <property type="protein sequence ID" value="KAK4033340.1"/>
    <property type="molecule type" value="Genomic_DNA"/>
</dbReference>
<name>A0AAN6P7Z2_9PEZI</name>